<reference evidence="2" key="1">
    <citation type="submission" date="2021-06" db="EMBL/GenBank/DDBJ databases">
        <authorList>
            <person name="Hodson N. C."/>
            <person name="Mongue J. A."/>
            <person name="Jaron S. K."/>
        </authorList>
    </citation>
    <scope>NUCLEOTIDE SEQUENCE</scope>
</reference>
<protein>
    <submittedName>
        <fullName evidence="2">Uncharacterized protein</fullName>
    </submittedName>
</protein>
<sequence>ISKTCDNHTGEAPSAQSTSRGGVHINLRHPW</sequence>
<gene>
    <name evidence="2" type="ORF">AFUS01_LOCUS29782</name>
</gene>
<name>A0A8J2KU97_9HEXA</name>
<comment type="caution">
    <text evidence="2">The sequence shown here is derived from an EMBL/GenBank/DDBJ whole genome shotgun (WGS) entry which is preliminary data.</text>
</comment>
<evidence type="ECO:0000256" key="1">
    <source>
        <dbReference type="SAM" id="MobiDB-lite"/>
    </source>
</evidence>
<dbReference type="Proteomes" id="UP000708208">
    <property type="component" value="Unassembled WGS sequence"/>
</dbReference>
<keyword evidence="3" id="KW-1185">Reference proteome</keyword>
<evidence type="ECO:0000313" key="3">
    <source>
        <dbReference type="Proteomes" id="UP000708208"/>
    </source>
</evidence>
<feature type="region of interest" description="Disordered" evidence="1">
    <location>
        <begin position="1"/>
        <end position="31"/>
    </location>
</feature>
<feature type="non-terminal residue" evidence="2">
    <location>
        <position position="1"/>
    </location>
</feature>
<dbReference type="EMBL" id="CAJVCH010446692">
    <property type="protein sequence ID" value="CAG7819324.1"/>
    <property type="molecule type" value="Genomic_DNA"/>
</dbReference>
<accession>A0A8J2KU97</accession>
<evidence type="ECO:0000313" key="2">
    <source>
        <dbReference type="EMBL" id="CAG7819324.1"/>
    </source>
</evidence>
<organism evidence="2 3">
    <name type="scientific">Allacma fusca</name>
    <dbReference type="NCBI Taxonomy" id="39272"/>
    <lineage>
        <taxon>Eukaryota</taxon>
        <taxon>Metazoa</taxon>
        <taxon>Ecdysozoa</taxon>
        <taxon>Arthropoda</taxon>
        <taxon>Hexapoda</taxon>
        <taxon>Collembola</taxon>
        <taxon>Symphypleona</taxon>
        <taxon>Sminthuridae</taxon>
        <taxon>Allacma</taxon>
    </lineage>
</organism>
<proteinExistence type="predicted"/>
<dbReference type="AlphaFoldDB" id="A0A8J2KU97"/>